<dbReference type="SUPFAM" id="SSF54637">
    <property type="entry name" value="Thioesterase/thiol ester dehydrase-isomerase"/>
    <property type="match status" value="1"/>
</dbReference>
<keyword evidence="2" id="KW-0378">Hydrolase</keyword>
<dbReference type="AlphaFoldDB" id="A0ABD2Q4R5"/>
<comment type="similarity">
    <text evidence="1">Belongs to the thioesterase PaaI family.</text>
</comment>
<evidence type="ECO:0000313" key="5">
    <source>
        <dbReference type="Proteomes" id="UP001626550"/>
    </source>
</evidence>
<dbReference type="GO" id="GO:0016787">
    <property type="term" value="F:hydrolase activity"/>
    <property type="evidence" value="ECO:0007669"/>
    <property type="project" value="UniProtKB-KW"/>
</dbReference>
<dbReference type="InterPro" id="IPR039298">
    <property type="entry name" value="ACOT13"/>
</dbReference>
<protein>
    <recommendedName>
        <fullName evidence="3">Thioesterase domain-containing protein</fullName>
    </recommendedName>
</protein>
<evidence type="ECO:0000256" key="1">
    <source>
        <dbReference type="ARBA" id="ARBA00008324"/>
    </source>
</evidence>
<dbReference type="InterPro" id="IPR029069">
    <property type="entry name" value="HotDog_dom_sf"/>
</dbReference>
<evidence type="ECO:0000256" key="2">
    <source>
        <dbReference type="ARBA" id="ARBA00022801"/>
    </source>
</evidence>
<dbReference type="PANTHER" id="PTHR21660">
    <property type="entry name" value="THIOESTERASE SUPERFAMILY MEMBER-RELATED"/>
    <property type="match status" value="1"/>
</dbReference>
<dbReference type="InterPro" id="IPR006683">
    <property type="entry name" value="Thioestr_dom"/>
</dbReference>
<evidence type="ECO:0000259" key="3">
    <source>
        <dbReference type="Pfam" id="PF03061"/>
    </source>
</evidence>
<keyword evidence="5" id="KW-1185">Reference proteome</keyword>
<comment type="caution">
    <text evidence="4">The sequence shown here is derived from an EMBL/GenBank/DDBJ whole genome shotgun (WGS) entry which is preliminary data.</text>
</comment>
<dbReference type="PANTHER" id="PTHR21660:SF1">
    <property type="entry name" value="ACYL-COENZYME A THIOESTERASE 13"/>
    <property type="match status" value="1"/>
</dbReference>
<dbReference type="EMBL" id="JBJKFK010000952">
    <property type="protein sequence ID" value="KAL3314597.1"/>
    <property type="molecule type" value="Genomic_DNA"/>
</dbReference>
<organism evidence="4 5">
    <name type="scientific">Cichlidogyrus casuarinus</name>
    <dbReference type="NCBI Taxonomy" id="1844966"/>
    <lineage>
        <taxon>Eukaryota</taxon>
        <taxon>Metazoa</taxon>
        <taxon>Spiralia</taxon>
        <taxon>Lophotrochozoa</taxon>
        <taxon>Platyhelminthes</taxon>
        <taxon>Monogenea</taxon>
        <taxon>Monopisthocotylea</taxon>
        <taxon>Dactylogyridea</taxon>
        <taxon>Ancyrocephalidae</taxon>
        <taxon>Cichlidogyrus</taxon>
    </lineage>
</organism>
<gene>
    <name evidence="4" type="ORF">Ciccas_006782</name>
</gene>
<dbReference type="Gene3D" id="3.10.129.10">
    <property type="entry name" value="Hotdog Thioesterase"/>
    <property type="match status" value="1"/>
</dbReference>
<dbReference type="NCBIfam" id="TIGR00369">
    <property type="entry name" value="unchar_dom_1"/>
    <property type="match status" value="1"/>
</dbReference>
<feature type="domain" description="Thioesterase" evidence="3">
    <location>
        <begin position="74"/>
        <end position="146"/>
    </location>
</feature>
<dbReference type="InterPro" id="IPR003736">
    <property type="entry name" value="PAAI_dom"/>
</dbReference>
<name>A0ABD2Q4R5_9PLAT</name>
<dbReference type="Proteomes" id="UP001626550">
    <property type="component" value="Unassembled WGS sequence"/>
</dbReference>
<accession>A0ABD2Q4R5</accession>
<sequence>MFQGSSKLMRLTYLLLGHRREVIECMDKVQKIFDFACQGLSFNNVCKNIKPIKVENDKLICQFEVEPELSNSAKTLHGGYISHAVDFITSMDLVRHGFLSHVSVNLNVSYMKPGMLGSLVRTESTVLRKGKKLAFMDIKFYDDKKNTLLASGCHTKFILDF</sequence>
<dbReference type="CDD" id="cd03443">
    <property type="entry name" value="PaaI_thioesterase"/>
    <property type="match status" value="1"/>
</dbReference>
<dbReference type="Pfam" id="PF03061">
    <property type="entry name" value="4HBT"/>
    <property type="match status" value="1"/>
</dbReference>
<proteinExistence type="inferred from homology"/>
<evidence type="ECO:0000313" key="4">
    <source>
        <dbReference type="EMBL" id="KAL3314597.1"/>
    </source>
</evidence>
<reference evidence="4 5" key="1">
    <citation type="submission" date="2024-11" db="EMBL/GenBank/DDBJ databases">
        <title>Adaptive evolution of stress response genes in parasites aligns with host niche diversity.</title>
        <authorList>
            <person name="Hahn C."/>
            <person name="Resl P."/>
        </authorList>
    </citation>
    <scope>NUCLEOTIDE SEQUENCE [LARGE SCALE GENOMIC DNA]</scope>
    <source>
        <strain evidence="4">EGGRZ-B1_66</strain>
        <tissue evidence="4">Body</tissue>
    </source>
</reference>